<protein>
    <submittedName>
        <fullName evidence="1">Lytic murein transglycosylase</fullName>
    </submittedName>
</protein>
<reference evidence="1" key="1">
    <citation type="submission" date="2022-05" db="EMBL/GenBank/DDBJ databases">
        <authorList>
            <person name="Tikunov A."/>
            <person name="Kozlova Y."/>
            <person name="Morozova V."/>
            <person name="Jdeed G."/>
            <person name="Bardasheva A."/>
            <person name="Tikunova N."/>
        </authorList>
    </citation>
    <scope>NUCLEOTIDE SEQUENCE</scope>
</reference>
<proteinExistence type="predicted"/>
<evidence type="ECO:0000313" key="1">
    <source>
        <dbReference type="EMBL" id="UTQ78269.1"/>
    </source>
</evidence>
<accession>A0A9E7NPD9</accession>
<dbReference type="EMBL" id="ON624112">
    <property type="protein sequence ID" value="UTQ78269.1"/>
    <property type="molecule type" value="Genomic_DNA"/>
</dbReference>
<keyword evidence="2" id="KW-1185">Reference proteome</keyword>
<evidence type="ECO:0000313" key="2">
    <source>
        <dbReference type="Proteomes" id="UP001060037"/>
    </source>
</evidence>
<dbReference type="Proteomes" id="UP001060037">
    <property type="component" value="Segment"/>
</dbReference>
<organism evidence="1 2">
    <name type="scientific">Aeromonas phage Aer_P220</name>
    <dbReference type="NCBI Taxonomy" id="2951227"/>
    <lineage>
        <taxon>Viruses</taxon>
        <taxon>Duplodnaviria</taxon>
        <taxon>Heunggongvirae</taxon>
        <taxon>Uroviricota</taxon>
        <taxon>Caudoviricetes</taxon>
        <taxon>Autographivirales</taxon>
        <taxon>Autographivirales incertae sedis</taxon>
        <taxon>Yinyavirus</taxon>
        <taxon>Yinyavirus AerP220</taxon>
    </lineage>
</organism>
<sequence length="150" mass="17136">MDKKQFQDNVLVPTLKKLNLHSEHAVRLLTMIIAHESMKGHYIVQTVGPAKGIYQMEPATHDDIIKWLKAKKPELYKQIIAMGDNEPSAMKMVTDLDYATAMARAFFLRFPEALPTGSDSQLAEYAKKSWNTYKGKATPNDYLKAYQSWK</sequence>
<name>A0A9E7NPD9_9CAUD</name>